<dbReference type="Pfam" id="PF01026">
    <property type="entry name" value="TatD_DNase"/>
    <property type="match status" value="1"/>
</dbReference>
<dbReference type="PANTHER" id="PTHR46124">
    <property type="entry name" value="D-AMINOACYL-TRNA DEACYLASE"/>
    <property type="match status" value="1"/>
</dbReference>
<gene>
    <name evidence="2" type="ORF">HAHE_30540</name>
</gene>
<evidence type="ECO:0000256" key="1">
    <source>
        <dbReference type="ARBA" id="ARBA00022723"/>
    </source>
</evidence>
<evidence type="ECO:0000313" key="2">
    <source>
        <dbReference type="EMBL" id="BCX49146.1"/>
    </source>
</evidence>
<dbReference type="PANTHER" id="PTHR46124:SF2">
    <property type="entry name" value="D-AMINOACYL-TRNA DEACYLASE"/>
    <property type="match status" value="1"/>
</dbReference>
<organism evidence="2 3">
    <name type="scientific">Haloferula helveola</name>
    <dbReference type="NCBI Taxonomy" id="490095"/>
    <lineage>
        <taxon>Bacteria</taxon>
        <taxon>Pseudomonadati</taxon>
        <taxon>Verrucomicrobiota</taxon>
        <taxon>Verrucomicrobiia</taxon>
        <taxon>Verrucomicrobiales</taxon>
        <taxon>Verrucomicrobiaceae</taxon>
        <taxon>Haloferula</taxon>
    </lineage>
</organism>
<sequence length="268" mass="29595">MLTDSHCHLASHKFPASEVPELVGRARDAGVTRMVTLATCLDDIDANLAIASNHPEVRCCIGIHPCDVHHAPTDVIDLIRPLLGDPRVCAVGETGLDYYHPAPDGWDEETFRNRQRELLDAHFLMAAEAGLNVVIHTRDRSGDASLQDALTIYRRHAERVRAVFHCFISSPDNARSVLDLGGLVSFGGVATFKNATDVLELASTLPADRFMLETDSPYLSPHPHRGERNEPARTRIIAEKIAESRGMELEDLARITRDTACAFFRGIE</sequence>
<reference evidence="2 3" key="1">
    <citation type="submission" date="2021-06" db="EMBL/GenBank/DDBJ databases">
        <title>Complete genome of Haloferula helveola possessing various polysaccharide degrading enzymes.</title>
        <authorList>
            <person name="Takami H."/>
            <person name="Huang C."/>
            <person name="Hamasaki K."/>
        </authorList>
    </citation>
    <scope>NUCLEOTIDE SEQUENCE [LARGE SCALE GENOMIC DNA]</scope>
    <source>
        <strain evidence="2 3">CN-1</strain>
    </source>
</reference>
<dbReference type="InterPro" id="IPR015991">
    <property type="entry name" value="TatD/YcfH-like"/>
</dbReference>
<protein>
    <submittedName>
        <fullName evidence="2">TatD family protein</fullName>
    </submittedName>
</protein>
<dbReference type="Gene3D" id="3.20.20.140">
    <property type="entry name" value="Metal-dependent hydrolases"/>
    <property type="match status" value="1"/>
</dbReference>
<dbReference type="InterPro" id="IPR001130">
    <property type="entry name" value="TatD-like"/>
</dbReference>
<proteinExistence type="predicted"/>
<dbReference type="PIRSF" id="PIRSF005902">
    <property type="entry name" value="DNase_TatD"/>
    <property type="match status" value="1"/>
</dbReference>
<dbReference type="CDD" id="cd01310">
    <property type="entry name" value="TatD_DNAse"/>
    <property type="match status" value="1"/>
</dbReference>
<dbReference type="InterPro" id="IPR032466">
    <property type="entry name" value="Metal_Hydrolase"/>
</dbReference>
<evidence type="ECO:0000313" key="3">
    <source>
        <dbReference type="Proteomes" id="UP001374893"/>
    </source>
</evidence>
<keyword evidence="3" id="KW-1185">Reference proteome</keyword>
<keyword evidence="1" id="KW-0479">Metal-binding</keyword>
<dbReference type="RefSeq" id="WP_338685618.1">
    <property type="nucleotide sequence ID" value="NZ_AP024702.1"/>
</dbReference>
<dbReference type="EMBL" id="AP024702">
    <property type="protein sequence ID" value="BCX49146.1"/>
    <property type="molecule type" value="Genomic_DNA"/>
</dbReference>
<accession>A0ABM7RBW9</accession>
<name>A0ABM7RBW9_9BACT</name>
<dbReference type="Proteomes" id="UP001374893">
    <property type="component" value="Chromosome"/>
</dbReference>
<dbReference type="NCBIfam" id="TIGR00010">
    <property type="entry name" value="YchF/TatD family DNA exonuclease"/>
    <property type="match status" value="1"/>
</dbReference>
<dbReference type="SUPFAM" id="SSF51556">
    <property type="entry name" value="Metallo-dependent hydrolases"/>
    <property type="match status" value="1"/>
</dbReference>